<dbReference type="GO" id="GO:0016779">
    <property type="term" value="F:nucleotidyltransferase activity"/>
    <property type="evidence" value="ECO:0007669"/>
    <property type="project" value="UniProtKB-UniRule"/>
</dbReference>
<dbReference type="VEuPathDB" id="FungiDB:SAPIO_CDS6009"/>
<organism evidence="4 5">
    <name type="scientific">Pseudallescheria apiosperma</name>
    <name type="common">Scedosporium apiospermum</name>
    <dbReference type="NCBI Taxonomy" id="563466"/>
    <lineage>
        <taxon>Eukaryota</taxon>
        <taxon>Fungi</taxon>
        <taxon>Dikarya</taxon>
        <taxon>Ascomycota</taxon>
        <taxon>Pezizomycotina</taxon>
        <taxon>Sordariomycetes</taxon>
        <taxon>Hypocreomycetidae</taxon>
        <taxon>Microascales</taxon>
        <taxon>Microascaceae</taxon>
        <taxon>Scedosporium</taxon>
    </lineage>
</organism>
<dbReference type="GO" id="GO:0016783">
    <property type="term" value="F:sulfurtransferase activity"/>
    <property type="evidence" value="ECO:0007669"/>
    <property type="project" value="TreeGrafter"/>
</dbReference>
<dbReference type="UniPathway" id="UPA00988"/>
<dbReference type="RefSeq" id="XP_016642530.1">
    <property type="nucleotide sequence ID" value="XM_016788214.1"/>
</dbReference>
<gene>
    <name evidence="3" type="primary">NCS2</name>
    <name evidence="3" type="synonym">CTU2</name>
    <name evidence="4" type="ORF">SAPIO_CDS6009</name>
</gene>
<dbReference type="GO" id="GO:0002143">
    <property type="term" value="P:tRNA wobble position uridine thiolation"/>
    <property type="evidence" value="ECO:0007669"/>
    <property type="project" value="TreeGrafter"/>
</dbReference>
<dbReference type="HOGENOM" id="CLU_024534_3_0_1"/>
<comment type="caution">
    <text evidence="4">The sequence shown here is derived from an EMBL/GenBank/DDBJ whole genome shotgun (WGS) entry which is preliminary data.</text>
</comment>
<dbReference type="Proteomes" id="UP000028545">
    <property type="component" value="Unassembled WGS sequence"/>
</dbReference>
<dbReference type="Pfam" id="PF10288">
    <property type="entry name" value="CTU2"/>
    <property type="match status" value="1"/>
</dbReference>
<evidence type="ECO:0000256" key="3">
    <source>
        <dbReference type="HAMAP-Rule" id="MF_03054"/>
    </source>
</evidence>
<evidence type="ECO:0000313" key="5">
    <source>
        <dbReference type="Proteomes" id="UP000028545"/>
    </source>
</evidence>
<dbReference type="HAMAP" id="MF_03054">
    <property type="entry name" value="CTU2"/>
    <property type="match status" value="1"/>
</dbReference>
<comment type="function">
    <text evidence="3">Plays a central role in 2-thiolation of mcm(5)S(2)U at tRNA wobble positions of tRNA(Lys), tRNA(Glu) and tRNA(Gln). May act by forming a heterodimer with NCS6 that ligates sulfur from thiocarboxylated URM1 onto the uridine of tRNAs at wobble position. Prior mcm(5) tRNA modification by the elongator complex is required for 2-thiolation. May also be involved in protein urmylation.</text>
</comment>
<protein>
    <recommendedName>
        <fullName evidence="3">Cytoplasmic tRNA 2-thiolation protein 2</fullName>
    </recommendedName>
</protein>
<dbReference type="PANTHER" id="PTHR20882">
    <property type="entry name" value="CYTOPLASMIC TRNA 2-THIOLATION PROTEIN 2"/>
    <property type="match status" value="1"/>
</dbReference>
<comment type="subcellular location">
    <subcellularLocation>
        <location evidence="3">Cytoplasm</location>
    </subcellularLocation>
</comment>
<comment type="pathway">
    <text evidence="3">tRNA modification; 5-methoxycarbonylmethyl-2-thiouridine-tRNA biosynthesis.</text>
</comment>
<dbReference type="GO" id="GO:0000049">
    <property type="term" value="F:tRNA binding"/>
    <property type="evidence" value="ECO:0007669"/>
    <property type="project" value="InterPro"/>
</dbReference>
<sequence length="398" mass="43283">MAKPEPTPTSDSPRPCARCKTNPATVKLRTESTCPTCFQSFTHNKAVKRLGLLRKELVGPREKRTCRYLAGLSFGPSSTALVQILDENLKYVRARANPNSPVAYELIVAHVDTDLRPHPAKGSNGDAQTNGSPATALLQRYREKFPEIDFRLIPLSSAFYISSIDWPSLPSTDPTLDPQSRMQSLFDALPSVTSKADILRLFLRRILLSFAVENSCEALLLGCTTTALAELTLAEVAKGRGFSVPWQINDGPFPLLGSEQGAPRSMQVYYPLRDVFRNEIHTYLRFADPSLSDIIVSNPPASADVVSHKDLSIEEAMVRYFESVEEGYPAVVANVVRTTGRLARAGMSGGGGGTACRLCGVAVDESGDARWKGEIGVGPEEDGGDSKLCYGCERSIRG</sequence>
<comment type="similarity">
    <text evidence="3">Belongs to the CTU2/NCS2 family.</text>
</comment>
<keyword evidence="2 3" id="KW-0819">tRNA processing</keyword>
<dbReference type="GeneID" id="27725081"/>
<evidence type="ECO:0000256" key="2">
    <source>
        <dbReference type="ARBA" id="ARBA00022694"/>
    </source>
</evidence>
<dbReference type="InterPro" id="IPR019407">
    <property type="entry name" value="CTU2"/>
</dbReference>
<dbReference type="GO" id="GO:0032447">
    <property type="term" value="P:protein urmylation"/>
    <property type="evidence" value="ECO:0007669"/>
    <property type="project" value="UniProtKB-UniRule"/>
</dbReference>
<dbReference type="GO" id="GO:0005829">
    <property type="term" value="C:cytosol"/>
    <property type="evidence" value="ECO:0007669"/>
    <property type="project" value="TreeGrafter"/>
</dbReference>
<dbReference type="SUPFAM" id="SSF52402">
    <property type="entry name" value="Adenine nucleotide alpha hydrolases-like"/>
    <property type="match status" value="1"/>
</dbReference>
<proteinExistence type="inferred from homology"/>
<dbReference type="PANTHER" id="PTHR20882:SF14">
    <property type="entry name" value="CYTOPLASMIC TRNA 2-THIOLATION PROTEIN 2"/>
    <property type="match status" value="1"/>
</dbReference>
<evidence type="ECO:0000313" key="4">
    <source>
        <dbReference type="EMBL" id="KEZ42731.1"/>
    </source>
</evidence>
<dbReference type="AlphaFoldDB" id="A0A084G5W9"/>
<accession>A0A084G5W9</accession>
<dbReference type="EMBL" id="JOWA01000099">
    <property type="protein sequence ID" value="KEZ42731.1"/>
    <property type="molecule type" value="Genomic_DNA"/>
</dbReference>
<keyword evidence="5" id="KW-1185">Reference proteome</keyword>
<dbReference type="InterPro" id="IPR014729">
    <property type="entry name" value="Rossmann-like_a/b/a_fold"/>
</dbReference>
<keyword evidence="1 3" id="KW-0963">Cytoplasm</keyword>
<reference evidence="4 5" key="1">
    <citation type="journal article" date="2014" name="Genome Announc.">
        <title>Draft genome sequence of the pathogenic fungus Scedosporium apiospermum.</title>
        <authorList>
            <person name="Vandeputte P."/>
            <person name="Ghamrawi S."/>
            <person name="Rechenmann M."/>
            <person name="Iltis A."/>
            <person name="Giraud S."/>
            <person name="Fleury M."/>
            <person name="Thornton C."/>
            <person name="Delhaes L."/>
            <person name="Meyer W."/>
            <person name="Papon N."/>
            <person name="Bouchara J.P."/>
        </authorList>
    </citation>
    <scope>NUCLEOTIDE SEQUENCE [LARGE SCALE GENOMIC DNA]</scope>
    <source>
        <strain evidence="4 5">IHEM 14462</strain>
    </source>
</reference>
<dbReference type="OMA" id="KQRKQMM"/>
<dbReference type="KEGG" id="sapo:SAPIO_CDS6009"/>
<dbReference type="Gene3D" id="3.40.50.620">
    <property type="entry name" value="HUPs"/>
    <property type="match status" value="1"/>
</dbReference>
<dbReference type="OrthoDB" id="25129at2759"/>
<evidence type="ECO:0000256" key="1">
    <source>
        <dbReference type="ARBA" id="ARBA00022490"/>
    </source>
</evidence>
<name>A0A084G5W9_PSEDA</name>